<reference evidence="1" key="1">
    <citation type="submission" date="2021-12" db="EMBL/GenBank/DDBJ databases">
        <authorList>
            <person name="Martin H S."/>
        </authorList>
    </citation>
    <scope>NUCLEOTIDE SEQUENCE</scope>
</reference>
<feature type="non-terminal residue" evidence="1">
    <location>
        <position position="74"/>
    </location>
</feature>
<dbReference type="InterPro" id="IPR009125">
    <property type="entry name" value="ATPMK"/>
</dbReference>
<dbReference type="Proteomes" id="UP000838878">
    <property type="component" value="Chromosome 3"/>
</dbReference>
<evidence type="ECO:0000313" key="2">
    <source>
        <dbReference type="Proteomes" id="UP000838878"/>
    </source>
</evidence>
<name>A0A8J9YDC0_9NEOP</name>
<organism evidence="1 2">
    <name type="scientific">Brenthis ino</name>
    <name type="common">lesser marbled fritillary</name>
    <dbReference type="NCBI Taxonomy" id="405034"/>
    <lineage>
        <taxon>Eukaryota</taxon>
        <taxon>Metazoa</taxon>
        <taxon>Ecdysozoa</taxon>
        <taxon>Arthropoda</taxon>
        <taxon>Hexapoda</taxon>
        <taxon>Insecta</taxon>
        <taxon>Pterygota</taxon>
        <taxon>Neoptera</taxon>
        <taxon>Endopterygota</taxon>
        <taxon>Lepidoptera</taxon>
        <taxon>Glossata</taxon>
        <taxon>Ditrysia</taxon>
        <taxon>Papilionoidea</taxon>
        <taxon>Nymphalidae</taxon>
        <taxon>Heliconiinae</taxon>
        <taxon>Argynnini</taxon>
        <taxon>Brenthis</taxon>
    </lineage>
</organism>
<dbReference type="AlphaFoldDB" id="A0A8J9YDC0"/>
<gene>
    <name evidence="1" type="ORF">BINO364_LOCUS8287</name>
</gene>
<keyword evidence="2" id="KW-1185">Reference proteome</keyword>
<accession>A0A8J9YDC0</accession>
<protein>
    <submittedName>
        <fullName evidence="1">Uncharacterized protein</fullName>
    </submittedName>
</protein>
<dbReference type="OrthoDB" id="9435504at2759"/>
<proteinExistence type="predicted"/>
<dbReference type="EMBL" id="OV170223">
    <property type="protein sequence ID" value="CAH0722310.1"/>
    <property type="molecule type" value="Genomic_DNA"/>
</dbReference>
<dbReference type="Pfam" id="PF14960">
    <property type="entry name" value="ATP_synth_reg"/>
    <property type="match status" value="1"/>
</dbReference>
<evidence type="ECO:0000313" key="1">
    <source>
        <dbReference type="EMBL" id="CAH0722310.1"/>
    </source>
</evidence>
<sequence>MAGQDDDPNLKGLSRYFNSQTNRGRANFHILPTEWLVEIPQMNPNLRDLPDILTARQIEAELIRRRQPMHSLVL</sequence>